<evidence type="ECO:0000256" key="5">
    <source>
        <dbReference type="ARBA" id="ARBA00022692"/>
    </source>
</evidence>
<evidence type="ECO:0000256" key="4">
    <source>
        <dbReference type="ARBA" id="ARBA00022475"/>
    </source>
</evidence>
<dbReference type="RefSeq" id="WP_214174224.1">
    <property type="nucleotide sequence ID" value="NZ_JAHCVK010000001.1"/>
</dbReference>
<comment type="similarity">
    <text evidence="2 8">Belongs to the nucleobase:cation symporter-2 (NCS2) (TC 2.A.40) family. Azg-like subfamily.</text>
</comment>
<feature type="transmembrane region" description="Helical" evidence="9">
    <location>
        <begin position="96"/>
        <end position="116"/>
    </location>
</feature>
<feature type="transmembrane region" description="Helical" evidence="9">
    <location>
        <begin position="194"/>
        <end position="213"/>
    </location>
</feature>
<protein>
    <submittedName>
        <fullName evidence="10">NCS2 family permease</fullName>
    </submittedName>
</protein>
<comment type="subcellular location">
    <subcellularLocation>
        <location evidence="1 8">Cell membrane</location>
        <topology evidence="1 8">Multi-pass membrane protein</topology>
    </subcellularLocation>
</comment>
<dbReference type="EMBL" id="JAHCVK010000001">
    <property type="protein sequence ID" value="MBT0652271.1"/>
    <property type="molecule type" value="Genomic_DNA"/>
</dbReference>
<comment type="caution">
    <text evidence="10">The sequence shown here is derived from an EMBL/GenBank/DDBJ whole genome shotgun (WGS) entry which is preliminary data.</text>
</comment>
<evidence type="ECO:0000256" key="9">
    <source>
        <dbReference type="SAM" id="Phobius"/>
    </source>
</evidence>
<dbReference type="PANTHER" id="PTHR43337">
    <property type="entry name" value="XANTHINE/URACIL PERMEASE C887.17-RELATED"/>
    <property type="match status" value="1"/>
</dbReference>
<evidence type="ECO:0000313" key="11">
    <source>
        <dbReference type="Proteomes" id="UP000756860"/>
    </source>
</evidence>
<evidence type="ECO:0000256" key="1">
    <source>
        <dbReference type="ARBA" id="ARBA00004651"/>
    </source>
</evidence>
<reference evidence="10 11" key="1">
    <citation type="submission" date="2021-05" db="EMBL/GenBank/DDBJ databases">
        <title>The draft genome of Geobacter luticola JCM 17780.</title>
        <authorList>
            <person name="Xu Z."/>
            <person name="Masuda Y."/>
            <person name="Itoh H."/>
            <person name="Senoo K."/>
        </authorList>
    </citation>
    <scope>NUCLEOTIDE SEQUENCE [LARGE SCALE GENOMIC DNA]</scope>
    <source>
        <strain evidence="10 11">JCM 17780</strain>
    </source>
</reference>
<accession>A0ABS5SA76</accession>
<proteinExistence type="inferred from homology"/>
<feature type="transmembrane region" description="Helical" evidence="9">
    <location>
        <begin position="167"/>
        <end position="187"/>
    </location>
</feature>
<dbReference type="Proteomes" id="UP000756860">
    <property type="component" value="Unassembled WGS sequence"/>
</dbReference>
<dbReference type="Pfam" id="PF00860">
    <property type="entry name" value="Xan_ur_permease"/>
    <property type="match status" value="1"/>
</dbReference>
<evidence type="ECO:0000256" key="2">
    <source>
        <dbReference type="ARBA" id="ARBA00005697"/>
    </source>
</evidence>
<dbReference type="InterPro" id="IPR006043">
    <property type="entry name" value="NCS2"/>
</dbReference>
<feature type="transmembrane region" description="Helical" evidence="9">
    <location>
        <begin position="128"/>
        <end position="147"/>
    </location>
</feature>
<dbReference type="PIRSF" id="PIRSF005353">
    <property type="entry name" value="PbuG"/>
    <property type="match status" value="1"/>
</dbReference>
<feature type="transmembrane region" description="Helical" evidence="9">
    <location>
        <begin position="345"/>
        <end position="364"/>
    </location>
</feature>
<evidence type="ECO:0000256" key="3">
    <source>
        <dbReference type="ARBA" id="ARBA00022448"/>
    </source>
</evidence>
<keyword evidence="4 8" id="KW-1003">Cell membrane</keyword>
<keyword evidence="5 8" id="KW-0812">Transmembrane</keyword>
<sequence length="433" mass="46170">MHRYFDFARHETSYRQETIAGITTFLTMAYIIIVNPAILEAAGIPKGPSMTATIISAAFGTLVMGVYAKRPFAIAPYMSENAFIAYTVVKVLGYSWQTALGAIFIAGALFTVLTVFKVRSWLADAIPSCLKFSFSVGIGLFLTFIGLNETGIVALGVAGAPVCLGKVNTAPVLLSILGFAVIAWLMVKRIHGAIVIGILTATVLSFILGITPLPRELVSLPPDPTPIFMQLDIRGALSPQALPVVLIIFVMAFVDTVGTLIGLSSRAGLLDENGNLPEIEKPMLADALANMVAPVLGTTTTGAYIESAAGIEEGGRTGFTSLVVAGLFLLSLFFAPLFTAVPPHAYGTALIIIGVFMISPITRIDFSDYTELIPAFLTIVLISFTYNIGVGMTAGLLSYPLLKTLTGRGKEVRAGMWVLAALSLSFYIFYPYK</sequence>
<evidence type="ECO:0000256" key="8">
    <source>
        <dbReference type="PIRNR" id="PIRNR005353"/>
    </source>
</evidence>
<feature type="transmembrane region" description="Helical" evidence="9">
    <location>
        <begin position="50"/>
        <end position="68"/>
    </location>
</feature>
<evidence type="ECO:0000256" key="7">
    <source>
        <dbReference type="ARBA" id="ARBA00023136"/>
    </source>
</evidence>
<keyword evidence="7 8" id="KW-0472">Membrane</keyword>
<dbReference type="InterPro" id="IPR045018">
    <property type="entry name" value="Azg-like"/>
</dbReference>
<gene>
    <name evidence="10" type="ORF">KI810_04330</name>
</gene>
<keyword evidence="6 8" id="KW-1133">Transmembrane helix</keyword>
<keyword evidence="11" id="KW-1185">Reference proteome</keyword>
<name>A0ABS5SA76_9BACT</name>
<feature type="transmembrane region" description="Helical" evidence="9">
    <location>
        <begin position="241"/>
        <end position="263"/>
    </location>
</feature>
<feature type="transmembrane region" description="Helical" evidence="9">
    <location>
        <begin position="317"/>
        <end position="338"/>
    </location>
</feature>
<keyword evidence="3 8" id="KW-0813">Transport</keyword>
<dbReference type="PANTHER" id="PTHR43337:SF1">
    <property type="entry name" value="XANTHINE_URACIL PERMEASE C887.17-RELATED"/>
    <property type="match status" value="1"/>
</dbReference>
<feature type="transmembrane region" description="Helical" evidence="9">
    <location>
        <begin position="414"/>
        <end position="432"/>
    </location>
</feature>
<feature type="transmembrane region" description="Helical" evidence="9">
    <location>
        <begin position="376"/>
        <end position="402"/>
    </location>
</feature>
<dbReference type="InterPro" id="IPR026033">
    <property type="entry name" value="Azg-like_bact_archaea"/>
</dbReference>
<evidence type="ECO:0000313" key="10">
    <source>
        <dbReference type="EMBL" id="MBT0652271.1"/>
    </source>
</evidence>
<organism evidence="10 11">
    <name type="scientific">Geomobilimonas luticola</name>
    <dbReference type="NCBI Taxonomy" id="1114878"/>
    <lineage>
        <taxon>Bacteria</taxon>
        <taxon>Pseudomonadati</taxon>
        <taxon>Thermodesulfobacteriota</taxon>
        <taxon>Desulfuromonadia</taxon>
        <taxon>Geobacterales</taxon>
        <taxon>Geobacteraceae</taxon>
        <taxon>Geomobilimonas</taxon>
    </lineage>
</organism>
<evidence type="ECO:0000256" key="6">
    <source>
        <dbReference type="ARBA" id="ARBA00022989"/>
    </source>
</evidence>
<feature type="transmembrane region" description="Helical" evidence="9">
    <location>
        <begin position="20"/>
        <end position="38"/>
    </location>
</feature>